<sequence length="169" mass="18518">MIKKRKCNICEYQALSLTALRHHVTRHPPSKSRSQALRTISKLENAMETPVLRKRKDSDSISLQDSFRALLPAEFEDSSSSSPESLSPFGQVSLKQVVTATPVEGTRAKPPSTTLDNLAFQLGVIFSPSVSARREEPPALPPVLSTEAAPEASVVFLTPLHNGPWKSPY</sequence>
<evidence type="ECO:0008006" key="3">
    <source>
        <dbReference type="Google" id="ProtNLM"/>
    </source>
</evidence>
<evidence type="ECO:0000313" key="2">
    <source>
        <dbReference type="Proteomes" id="UP000886998"/>
    </source>
</evidence>
<keyword evidence="2" id="KW-1185">Reference proteome</keyword>
<dbReference type="AlphaFoldDB" id="A0A8X6IC38"/>
<accession>A0A8X6IC38</accession>
<name>A0A8X6IC38_9ARAC</name>
<evidence type="ECO:0000313" key="1">
    <source>
        <dbReference type="EMBL" id="GFS39884.1"/>
    </source>
</evidence>
<reference evidence="1" key="1">
    <citation type="submission" date="2020-08" db="EMBL/GenBank/DDBJ databases">
        <title>Multicomponent nature underlies the extraordinary mechanical properties of spider dragline silk.</title>
        <authorList>
            <person name="Kono N."/>
            <person name="Nakamura H."/>
            <person name="Mori M."/>
            <person name="Yoshida Y."/>
            <person name="Ohtoshi R."/>
            <person name="Malay A.D."/>
            <person name="Moran D.A.P."/>
            <person name="Tomita M."/>
            <person name="Numata K."/>
            <person name="Arakawa K."/>
        </authorList>
    </citation>
    <scope>NUCLEOTIDE SEQUENCE</scope>
</reference>
<dbReference type="EMBL" id="BMAV01025240">
    <property type="protein sequence ID" value="GFS39884.1"/>
    <property type="molecule type" value="Genomic_DNA"/>
</dbReference>
<gene>
    <name evidence="1" type="ORF">TNIN_34041</name>
</gene>
<dbReference type="Proteomes" id="UP000886998">
    <property type="component" value="Unassembled WGS sequence"/>
</dbReference>
<proteinExistence type="predicted"/>
<organism evidence="1 2">
    <name type="scientific">Trichonephila inaurata madagascariensis</name>
    <dbReference type="NCBI Taxonomy" id="2747483"/>
    <lineage>
        <taxon>Eukaryota</taxon>
        <taxon>Metazoa</taxon>
        <taxon>Ecdysozoa</taxon>
        <taxon>Arthropoda</taxon>
        <taxon>Chelicerata</taxon>
        <taxon>Arachnida</taxon>
        <taxon>Araneae</taxon>
        <taxon>Araneomorphae</taxon>
        <taxon>Entelegynae</taxon>
        <taxon>Araneoidea</taxon>
        <taxon>Nephilidae</taxon>
        <taxon>Trichonephila</taxon>
        <taxon>Trichonephila inaurata</taxon>
    </lineage>
</organism>
<comment type="caution">
    <text evidence="1">The sequence shown here is derived from an EMBL/GenBank/DDBJ whole genome shotgun (WGS) entry which is preliminary data.</text>
</comment>
<protein>
    <recommendedName>
        <fullName evidence="3">C2H2-type domain-containing protein</fullName>
    </recommendedName>
</protein>